<dbReference type="Gene3D" id="2.40.128.150">
    <property type="entry name" value="Cysteine proteinases"/>
    <property type="match status" value="1"/>
</dbReference>
<dbReference type="SMR" id="A0A0A0UVQ6"/>
<protein>
    <submittedName>
        <fullName evidence="2">PtmC</fullName>
    </submittedName>
</protein>
<accession>A0A0A0UVQ6</accession>
<dbReference type="SUPFAM" id="SSF54001">
    <property type="entry name" value="Cysteine proteinases"/>
    <property type="match status" value="1"/>
</dbReference>
<sequence length="291" mass="32660">MDQSTLDAYLRRLGTGRPRRTDAGTLRLLQERHLVSVPFENMHIRSGKPTALGPAVVDKIAHRHRGGTCIELASAFEQLLRTLGYPEVTVLGGRIFHAGRFMAPVVHYVLKVETPEPWLVDVGFLRGSRYPLRFDVREPQQDPEGVFQLADTDGGGIELRRDGVPQYRLDPTPLRFEDFPPTWWAWTLPELPMSHLLVASILDATGRTTMVDQRRLLEVSGGRTSERILDGADEVLEVYRSRFGIALDEVPAPGPGPEEDDPVVLEQYRAWFRAQYGDPEVSPVAGGFPMR</sequence>
<dbReference type="EMBL" id="KJ189772">
    <property type="protein sequence ID" value="AIW55616.1"/>
    <property type="molecule type" value="Genomic_DNA"/>
</dbReference>
<dbReference type="Gene3D" id="3.30.2140.10">
    <property type="entry name" value="Arylamine N-acetyltransferase"/>
    <property type="match status" value="1"/>
</dbReference>
<name>A0A0A0UVQ6_9ACTN</name>
<dbReference type="AlphaFoldDB" id="A0A0A0UVQ6"/>
<dbReference type="InterPro" id="IPR038765">
    <property type="entry name" value="Papain-like_cys_pep_sf"/>
</dbReference>
<comment type="similarity">
    <text evidence="1">Belongs to the arylamine N-acetyltransferase family.</text>
</comment>
<dbReference type="GO" id="GO:0016407">
    <property type="term" value="F:acetyltransferase activity"/>
    <property type="evidence" value="ECO:0007669"/>
    <property type="project" value="InterPro"/>
</dbReference>
<evidence type="ECO:0000256" key="1">
    <source>
        <dbReference type="ARBA" id="ARBA00006547"/>
    </source>
</evidence>
<dbReference type="PANTHER" id="PTHR11786">
    <property type="entry name" value="N-HYDROXYARYLAMINE O-ACETYLTRANSFERASE"/>
    <property type="match status" value="1"/>
</dbReference>
<organism evidence="2">
    <name type="scientific">Streptomyces sp. CB00765</name>
    <dbReference type="NCBI Taxonomy" id="1489680"/>
    <lineage>
        <taxon>Bacteria</taxon>
        <taxon>Bacillati</taxon>
        <taxon>Actinomycetota</taxon>
        <taxon>Actinomycetes</taxon>
        <taxon>Kitasatosporales</taxon>
        <taxon>Streptomycetaceae</taxon>
        <taxon>Streptomyces</taxon>
    </lineage>
</organism>
<dbReference type="Pfam" id="PF00797">
    <property type="entry name" value="Acetyltransf_2"/>
    <property type="match status" value="1"/>
</dbReference>
<evidence type="ECO:0000313" key="2">
    <source>
        <dbReference type="EMBL" id="AIW55616.1"/>
    </source>
</evidence>
<reference evidence="2" key="1">
    <citation type="journal article" date="2014" name="J. Nat. Prod.">
        <title>Strain prioritization for natural product discovery by a high-throughput real-time PCR method.</title>
        <authorList>
            <person name="Hindra"/>
            <person name="Huang T."/>
            <person name="Yang D."/>
            <person name="Rudolf J.D."/>
            <person name="Xie P."/>
            <person name="Xie G."/>
            <person name="Teng Q."/>
            <person name="Lohman J.R."/>
            <person name="Zhu X."/>
            <person name="Huang Y."/>
            <person name="Zhao L.X."/>
            <person name="Jiang Y."/>
            <person name="Duan Y."/>
            <person name="Shen B."/>
        </authorList>
    </citation>
    <scope>NUCLEOTIDE SEQUENCE</scope>
    <source>
        <strain evidence="2">CB00765</strain>
    </source>
</reference>
<proteinExistence type="inferred from homology"/>
<dbReference type="InterPro" id="IPR001447">
    <property type="entry name" value="Arylamine_N-AcTrfase"/>
</dbReference>
<dbReference type="PANTHER" id="PTHR11786:SF0">
    <property type="entry name" value="ARYLAMINE N-ACETYLTRANSFERASE 4-RELATED"/>
    <property type="match status" value="1"/>
</dbReference>